<dbReference type="SUPFAM" id="SSF56003">
    <property type="entry name" value="Molybdenum cofactor-binding domain"/>
    <property type="match status" value="2"/>
</dbReference>
<dbReference type="EMBL" id="VBSN01000026">
    <property type="protein sequence ID" value="KAA6440880.1"/>
    <property type="molecule type" value="Genomic_DNA"/>
</dbReference>
<comment type="caution">
    <text evidence="2">The sequence shown here is derived from an EMBL/GenBank/DDBJ whole genome shotgun (WGS) entry which is preliminary data.</text>
</comment>
<feature type="domain" description="Aldehyde oxidase/xanthine dehydrogenase a/b hammerhead" evidence="1">
    <location>
        <begin position="200"/>
        <end position="286"/>
    </location>
</feature>
<dbReference type="InterPro" id="IPR037165">
    <property type="entry name" value="AldOxase/xan_DH_Mopterin-bd_sf"/>
</dbReference>
<dbReference type="InterPro" id="IPR046867">
    <property type="entry name" value="AldOxase/xan_DH_MoCoBD2"/>
</dbReference>
<dbReference type="InterPro" id="IPR006311">
    <property type="entry name" value="TAT_signal"/>
</dbReference>
<dbReference type="InterPro" id="IPR000674">
    <property type="entry name" value="Ald_Oxase/Xan_DH_a/b"/>
</dbReference>
<dbReference type="RefSeq" id="WP_139010997.1">
    <property type="nucleotide sequence ID" value="NZ_VBSN01000026.1"/>
</dbReference>
<dbReference type="Gene3D" id="3.30.365.10">
    <property type="entry name" value="Aldehyde oxidase/xanthine dehydrogenase, molybdopterin binding domain"/>
    <property type="match status" value="4"/>
</dbReference>
<keyword evidence="3" id="KW-1185">Reference proteome</keyword>
<dbReference type="AlphaFoldDB" id="A0A5M8R0Q5"/>
<dbReference type="InterPro" id="IPR008274">
    <property type="entry name" value="AldOxase/xan_DH_MoCoBD1"/>
</dbReference>
<dbReference type="Gene3D" id="3.90.1170.50">
    <property type="entry name" value="Aldehyde oxidase/xanthine dehydrogenase, a/b hammerhead"/>
    <property type="match status" value="1"/>
</dbReference>
<dbReference type="PIRSF" id="PIRSF036389">
    <property type="entry name" value="IOR_B"/>
    <property type="match status" value="1"/>
</dbReference>
<evidence type="ECO:0000259" key="1">
    <source>
        <dbReference type="SMART" id="SM01008"/>
    </source>
</evidence>
<dbReference type="PANTHER" id="PTHR47495">
    <property type="entry name" value="ALDEHYDE DEHYDROGENASE"/>
    <property type="match status" value="1"/>
</dbReference>
<dbReference type="InterPro" id="IPR052516">
    <property type="entry name" value="N-heterocyclic_Hydroxylase"/>
</dbReference>
<accession>A0A5M8R0Q5</accession>
<dbReference type="PANTHER" id="PTHR47495:SF2">
    <property type="entry name" value="ALDEHYDE DEHYDROGENASE"/>
    <property type="match status" value="1"/>
</dbReference>
<dbReference type="SMART" id="SM01008">
    <property type="entry name" value="Ald_Xan_dh_C"/>
    <property type="match status" value="1"/>
</dbReference>
<dbReference type="OrthoDB" id="9767994at2"/>
<proteinExistence type="predicted"/>
<dbReference type="Pfam" id="PF20256">
    <property type="entry name" value="MoCoBD_2"/>
    <property type="match status" value="2"/>
</dbReference>
<evidence type="ECO:0000313" key="2">
    <source>
        <dbReference type="EMBL" id="KAA6440880.1"/>
    </source>
</evidence>
<dbReference type="PROSITE" id="PS51318">
    <property type="entry name" value="TAT"/>
    <property type="match status" value="1"/>
</dbReference>
<sequence length="717" mass="79096">MNNISRRHFIRGASVGSAALWLGLSAKGFPRKATGVEASNFTPFILVEANGNITLFNIKPEMGQGTYQSIPALIAEEFEVSLDQVTIKNTGGEKEFGNGQRAGGSTSVRGSYEQMRKVGAAAKAVFITAASRIWQVDESTCYAEYGRVLHMGTKKSATYGELLTEASKLELPKQPKLKDPKDFKIIGKQSHRPDVPLKTCGAAVFGIDVELPEMLHASVYRCPVVGGTLKSFDASDALKVPGVIKVAPVERIVGIYSFIGVAVIANSYWNALQGRKKLRVEWDTKGFERYNSQEYDQYLRQQQYKEGMVDKNIGAIDSVVVTAENTIEAFYETPVISHQTMEPMVCVAQVTGDKVEIWSSTQVPNLITGSGSNDIPALTGFKPESVKYHNMFIGGGFGRRLYYDYIVEAVNVAKLVDKPVKTLWSREEVIKNGPWRMMTFSKLSGTVSDQKKLTAFRHKVIGPNFHESLFKNFDQTKLDPSMVEGIGDQDYQIPNLKTSYVKTDSHIPGAAFRSVVSSTICFPHESFIDELAHKVGIDPMEFRLSLVDENSDTKKLLTKLKEVSGWDKPLQSYQGRGVSQWKFFGCQCGQVVQVTYDGEKKIVRVDKVTVVIDLGIVVNPDNVKNQMEGGVVMAYSAAVKPGITFKDGMVEQNNFYDSPVPRINEIFPIEVHIIADGSRMKGVGEPSVPPFAPALGNAIFAATGKRLRTLPFDLSNI</sequence>
<organism evidence="2 3">
    <name type="scientific">Dyadobacter flavalbus</name>
    <dbReference type="NCBI Taxonomy" id="2579942"/>
    <lineage>
        <taxon>Bacteria</taxon>
        <taxon>Pseudomonadati</taxon>
        <taxon>Bacteroidota</taxon>
        <taxon>Cytophagia</taxon>
        <taxon>Cytophagales</taxon>
        <taxon>Spirosomataceae</taxon>
        <taxon>Dyadobacter</taxon>
    </lineage>
</organism>
<dbReference type="Proteomes" id="UP000323994">
    <property type="component" value="Unassembled WGS sequence"/>
</dbReference>
<name>A0A5M8R0Q5_9BACT</name>
<dbReference type="Pfam" id="PF02738">
    <property type="entry name" value="MoCoBD_1"/>
    <property type="match status" value="1"/>
</dbReference>
<dbReference type="GO" id="GO:0016491">
    <property type="term" value="F:oxidoreductase activity"/>
    <property type="evidence" value="ECO:0007669"/>
    <property type="project" value="InterPro"/>
</dbReference>
<reference evidence="2 3" key="1">
    <citation type="submission" date="2019-05" db="EMBL/GenBank/DDBJ databases">
        <authorList>
            <person name="Qu J.-H."/>
        </authorList>
    </citation>
    <scope>NUCLEOTIDE SEQUENCE [LARGE SCALE GENOMIC DNA]</scope>
    <source>
        <strain evidence="2 3">NS28</strain>
    </source>
</reference>
<dbReference type="InterPro" id="IPR012368">
    <property type="entry name" value="OxRdtase_Mopterin-bd_su_IorB"/>
</dbReference>
<evidence type="ECO:0000313" key="3">
    <source>
        <dbReference type="Proteomes" id="UP000323994"/>
    </source>
</evidence>
<protein>
    <submittedName>
        <fullName evidence="2">Xanthine dehydrogenase family protein molybdopterin-binding subunit</fullName>
    </submittedName>
</protein>
<gene>
    <name evidence="2" type="ORF">FEM33_04945</name>
</gene>